<dbReference type="InParanoid" id="A0A2J6TDQ6"/>
<name>A0A2J6TDQ6_9HELO</name>
<evidence type="ECO:0000313" key="2">
    <source>
        <dbReference type="EMBL" id="PMD61150.1"/>
    </source>
</evidence>
<dbReference type="Proteomes" id="UP000235371">
    <property type="component" value="Unassembled WGS sequence"/>
</dbReference>
<proteinExistence type="predicted"/>
<dbReference type="RefSeq" id="XP_024738054.1">
    <property type="nucleotide sequence ID" value="XM_024886692.1"/>
</dbReference>
<evidence type="ECO:0008006" key="4">
    <source>
        <dbReference type="Google" id="ProtNLM"/>
    </source>
</evidence>
<dbReference type="GeneID" id="36594769"/>
<dbReference type="STRING" id="1095630.A0A2J6TDQ6"/>
<organism evidence="2 3">
    <name type="scientific">Hyaloscypha bicolor E</name>
    <dbReference type="NCBI Taxonomy" id="1095630"/>
    <lineage>
        <taxon>Eukaryota</taxon>
        <taxon>Fungi</taxon>
        <taxon>Dikarya</taxon>
        <taxon>Ascomycota</taxon>
        <taxon>Pezizomycotina</taxon>
        <taxon>Leotiomycetes</taxon>
        <taxon>Helotiales</taxon>
        <taxon>Hyaloscyphaceae</taxon>
        <taxon>Hyaloscypha</taxon>
        <taxon>Hyaloscypha bicolor</taxon>
    </lineage>
</organism>
<dbReference type="OrthoDB" id="5419927at2759"/>
<protein>
    <recommendedName>
        <fullName evidence="4">Fungal STAND N-terminal Goodbye domain-containing protein</fullName>
    </recommendedName>
</protein>
<accession>A0A2J6TDQ6</accession>
<dbReference type="PANTHER" id="PTHR40619">
    <property type="entry name" value="FUNGAL STAND N-TERMINAL GOODBYE DOMAIN-CONTAINING PROTEIN"/>
    <property type="match status" value="1"/>
</dbReference>
<evidence type="ECO:0000313" key="3">
    <source>
        <dbReference type="Proteomes" id="UP000235371"/>
    </source>
</evidence>
<feature type="region of interest" description="Disordered" evidence="1">
    <location>
        <begin position="607"/>
        <end position="630"/>
    </location>
</feature>
<evidence type="ECO:0000256" key="1">
    <source>
        <dbReference type="SAM" id="MobiDB-lite"/>
    </source>
</evidence>
<reference evidence="2 3" key="1">
    <citation type="submission" date="2016-04" db="EMBL/GenBank/DDBJ databases">
        <title>A degradative enzymes factory behind the ericoid mycorrhizal symbiosis.</title>
        <authorList>
            <consortium name="DOE Joint Genome Institute"/>
            <person name="Martino E."/>
            <person name="Morin E."/>
            <person name="Grelet G."/>
            <person name="Kuo A."/>
            <person name="Kohler A."/>
            <person name="Daghino S."/>
            <person name="Barry K."/>
            <person name="Choi C."/>
            <person name="Cichocki N."/>
            <person name="Clum A."/>
            <person name="Copeland A."/>
            <person name="Hainaut M."/>
            <person name="Haridas S."/>
            <person name="Labutti K."/>
            <person name="Lindquist E."/>
            <person name="Lipzen A."/>
            <person name="Khouja H.-R."/>
            <person name="Murat C."/>
            <person name="Ohm R."/>
            <person name="Olson A."/>
            <person name="Spatafora J."/>
            <person name="Veneault-Fourrey C."/>
            <person name="Henrissat B."/>
            <person name="Grigoriev I."/>
            <person name="Martin F."/>
            <person name="Perotto S."/>
        </authorList>
    </citation>
    <scope>NUCLEOTIDE SEQUENCE [LARGE SCALE GENOMIC DNA]</scope>
    <source>
        <strain evidence="2 3">E</strain>
    </source>
</reference>
<sequence length="630" mass="70860">MVDVTNSQRVPNHGHWVDHFMSNVDQDFHQPMDTDEKQHATQEDANSAETDFALAMREYRKILEAEGRESSVASSIIECHSWEELTALVDEAEKRYERLGSHPARRLSRTFGDHSSALHAWAGLLPRDSSFALMSGGVNLLLRATARRSVQRERIWQSLRNFLDVVADSAQSLRHYCEDKELRNKAEALYVAMLRMIEACINSLVHESPLAKFKYGFGGDRPASVDERCLHYDQKQKQFNKRVEALTMTKIAETATATIEIRHAAKDIQDHGRRMDLQMRRVNDTVETQGDILLNIREMLRGVLSNAEWQREAEERTSQMTRLRVENFQLGLQHVRSLTPSEAPSGLAMKWFLWKIINVDPDRCITTCTEEKESMLRTGQGLSHAPAHVLRMFRNGRVREFLSTAASDAIFVEGVLDGQEMLRCSPMSLACTVLLDDLSGHSHVAAIHFFCGLHNNPQDPVSGGRGIARVLIGQLLCLQDFDFTFLDAEWRAALDQGNYNATLALFEPLIAQLQATILFCVIDAVTWFEGNTRREESDALISELLHVAVGCGHLVHMKLLITSSSKSRVFASRFQKGEHRGFVGLRLDGGNADVSMRAVKLEVARNNVSLSPSPGPSPRPVSPRHLASYP</sequence>
<dbReference type="EMBL" id="KZ613786">
    <property type="protein sequence ID" value="PMD61150.1"/>
    <property type="molecule type" value="Genomic_DNA"/>
</dbReference>
<gene>
    <name evidence="2" type="ORF">K444DRAFT_662318</name>
</gene>
<dbReference type="PANTHER" id="PTHR40619:SF3">
    <property type="entry name" value="FUNGAL STAND N-TERMINAL GOODBYE DOMAIN-CONTAINING PROTEIN"/>
    <property type="match status" value="1"/>
</dbReference>
<keyword evidence="3" id="KW-1185">Reference proteome</keyword>
<dbReference type="AlphaFoldDB" id="A0A2J6TDQ6"/>